<evidence type="ECO:0000313" key="3">
    <source>
        <dbReference type="Proteomes" id="UP000521017"/>
    </source>
</evidence>
<comment type="caution">
    <text evidence="2">The sequence shown here is derived from an EMBL/GenBank/DDBJ whole genome shotgun (WGS) entry which is preliminary data.</text>
</comment>
<evidence type="ECO:0000313" key="2">
    <source>
        <dbReference type="EMBL" id="MBB6499014.1"/>
    </source>
</evidence>
<dbReference type="InterPro" id="IPR023299">
    <property type="entry name" value="ATPase_P-typ_cyto_dom_N"/>
</dbReference>
<accession>A0A7X0J1L4</accession>
<dbReference type="Gene3D" id="3.40.1110.10">
    <property type="entry name" value="Calcium-transporting ATPase, cytoplasmic domain N"/>
    <property type="match status" value="1"/>
</dbReference>
<evidence type="ECO:0000256" key="1">
    <source>
        <dbReference type="ARBA" id="ARBA00006024"/>
    </source>
</evidence>
<dbReference type="GO" id="GO:0016020">
    <property type="term" value="C:membrane"/>
    <property type="evidence" value="ECO:0007669"/>
    <property type="project" value="TreeGrafter"/>
</dbReference>
<dbReference type="PANTHER" id="PTHR48085">
    <property type="entry name" value="CADMIUM/ZINC-TRANSPORTING ATPASE HMA2-RELATED"/>
    <property type="match status" value="1"/>
</dbReference>
<dbReference type="InterPro" id="IPR051014">
    <property type="entry name" value="Cation_Transport_ATPase_IB"/>
</dbReference>
<comment type="similarity">
    <text evidence="1">Belongs to the cation transport ATPase (P-type) (TC 3.A.3) family. Type IB subfamily.</text>
</comment>
<dbReference type="Proteomes" id="UP000521017">
    <property type="component" value="Unassembled WGS sequence"/>
</dbReference>
<dbReference type="GO" id="GO:0000166">
    <property type="term" value="F:nucleotide binding"/>
    <property type="evidence" value="ECO:0007669"/>
    <property type="project" value="InterPro"/>
</dbReference>
<reference evidence="2 3" key="1">
    <citation type="submission" date="2020-08" db="EMBL/GenBank/DDBJ databases">
        <title>Genomic Encyclopedia of Type Strains, Phase IV (KMG-V): Genome sequencing to study the core and pangenomes of soil and plant-associated prokaryotes.</title>
        <authorList>
            <person name="Whitman W."/>
        </authorList>
    </citation>
    <scope>NUCLEOTIDE SEQUENCE [LARGE SCALE GENOMIC DNA]</scope>
    <source>
        <strain evidence="2 3">M2T3</strain>
    </source>
</reference>
<dbReference type="AlphaFoldDB" id="A0A7X0J1L4"/>
<gene>
    <name evidence="2" type="ORF">HDF25_001155</name>
</gene>
<dbReference type="GO" id="GO:0022857">
    <property type="term" value="F:transmembrane transporter activity"/>
    <property type="evidence" value="ECO:0007669"/>
    <property type="project" value="TreeGrafter"/>
</dbReference>
<dbReference type="PANTHER" id="PTHR48085:SF5">
    <property type="entry name" value="CADMIUM_ZINC-TRANSPORTING ATPASE HMA4-RELATED"/>
    <property type="match status" value="1"/>
</dbReference>
<organism evidence="2 3">
    <name type="scientific">Pedobacter cryoconitis</name>
    <dbReference type="NCBI Taxonomy" id="188932"/>
    <lineage>
        <taxon>Bacteria</taxon>
        <taxon>Pseudomonadati</taxon>
        <taxon>Bacteroidota</taxon>
        <taxon>Sphingobacteriia</taxon>
        <taxon>Sphingobacteriales</taxon>
        <taxon>Sphingobacteriaceae</taxon>
        <taxon>Pedobacter</taxon>
    </lineage>
</organism>
<name>A0A7X0J1L4_9SPHI</name>
<sequence length="136" mass="15052">MLTKSEHPIATGILKKASDLKISTPPVKDFKAITGQGVEAIVEDKSVLVVGPDYLKEESINVPEGFKSNDTETVVFVIIDHKLAGYIALSDKIRPESVGIIMVNSNPNNNFSFLRASYPIQQHFSMKFLFSSFVHQ</sequence>
<dbReference type="SUPFAM" id="SSF81660">
    <property type="entry name" value="Metal cation-transporting ATPase, ATP-binding domain N"/>
    <property type="match status" value="1"/>
</dbReference>
<proteinExistence type="inferred from homology"/>
<dbReference type="EMBL" id="JACHCC010000003">
    <property type="protein sequence ID" value="MBB6499014.1"/>
    <property type="molecule type" value="Genomic_DNA"/>
</dbReference>
<protein>
    <submittedName>
        <fullName evidence="2">Cation transport ATPase</fullName>
    </submittedName>
</protein>